<evidence type="ECO:0000259" key="1">
    <source>
        <dbReference type="Pfam" id="PF01208"/>
    </source>
</evidence>
<dbReference type="InterPro" id="IPR052024">
    <property type="entry name" value="Methanogen_methyltrans"/>
</dbReference>
<dbReference type="eggNOG" id="COG0407">
    <property type="taxonomic scope" value="Bacteria"/>
</dbReference>
<dbReference type="AlphaFoldDB" id="E3PR07"/>
<evidence type="ECO:0000313" key="2">
    <source>
        <dbReference type="EMBL" id="CBH20222.1"/>
    </source>
</evidence>
<dbReference type="GO" id="GO:0006779">
    <property type="term" value="P:porphyrin-containing compound biosynthetic process"/>
    <property type="evidence" value="ECO:0007669"/>
    <property type="project" value="InterPro"/>
</dbReference>
<dbReference type="EMBL" id="FP565809">
    <property type="protein sequence ID" value="CBH20222.1"/>
    <property type="molecule type" value="Genomic_DNA"/>
</dbReference>
<dbReference type="InterPro" id="IPR000257">
    <property type="entry name" value="Uroporphyrinogen_deCOase"/>
</dbReference>
<dbReference type="HOGENOM" id="CLU_040933_2_0_9"/>
<dbReference type="PANTHER" id="PTHR47099:SF1">
    <property type="entry name" value="METHYLCOBAMIDE:COM METHYLTRANSFERASE MTBA"/>
    <property type="match status" value="1"/>
</dbReference>
<dbReference type="PANTHER" id="PTHR47099">
    <property type="entry name" value="METHYLCOBAMIDE:COM METHYLTRANSFERASE MTBA"/>
    <property type="match status" value="1"/>
</dbReference>
<keyword evidence="2" id="KW-0808">Transferase</keyword>
<gene>
    <name evidence="2" type="ordered locus">CLOST_0092</name>
</gene>
<dbReference type="Pfam" id="PF01208">
    <property type="entry name" value="URO-D"/>
    <property type="match status" value="1"/>
</dbReference>
<keyword evidence="2" id="KW-0489">Methyltransferase</keyword>
<dbReference type="Proteomes" id="UP000007041">
    <property type="component" value="Chromosome"/>
</dbReference>
<dbReference type="Gene3D" id="3.20.20.210">
    <property type="match status" value="1"/>
</dbReference>
<protein>
    <submittedName>
        <fullName evidence="2">Putative Methyltransferase</fullName>
    </submittedName>
</protein>
<proteinExistence type="predicted"/>
<dbReference type="GO" id="GO:0032259">
    <property type="term" value="P:methylation"/>
    <property type="evidence" value="ECO:0007669"/>
    <property type="project" value="UniProtKB-KW"/>
</dbReference>
<name>E3PR07_ACESD</name>
<accession>E3PR07</accession>
<feature type="domain" description="Uroporphyrinogen decarboxylase (URO-D)" evidence="1">
    <location>
        <begin position="8"/>
        <end position="350"/>
    </location>
</feature>
<sequence length="355" mass="40030">MIQEVMSSNERMKKLIAREKIDRVPVNPLVSLYAAYITNMNAKEYFLEPEKAMEAQLLARELHGYDAGPSYNIPDGNGWDFGGLIEIPDSPRITLPKLTKRAIKSSNEVEKLKVPNPMTAPAMSRYLRFGELSVEKGFSSVTVGAGSPMGIAESIVGAELLLRWIRKEPSLVHRLLRIATDYILEVGQIYVNKFGSENCSAFSTYPMECHELMSPKMFEEYSLPYVKEIHEKFINMGIKKWTIHLCGDHTKNLIHWQENIKLVPRTIFTPGHEMDILKTGKALGEDYVIGGNVHTTLMQIGSARDVYKASKEIIEKMKYHPGGFILTPDCVLPSHTPPANVHAMIKACKDFGRYN</sequence>
<dbReference type="GO" id="GO:0008168">
    <property type="term" value="F:methyltransferase activity"/>
    <property type="evidence" value="ECO:0007669"/>
    <property type="project" value="UniProtKB-KW"/>
</dbReference>
<organism evidence="2 3">
    <name type="scientific">Acetoanaerobium sticklandii (strain ATCC 12662 / DSM 519 / JCM 1433 / CCUG 9281 / NCIMB 10654 / HF)</name>
    <name type="common">Clostridium sticklandii</name>
    <dbReference type="NCBI Taxonomy" id="499177"/>
    <lineage>
        <taxon>Bacteria</taxon>
        <taxon>Bacillati</taxon>
        <taxon>Bacillota</taxon>
        <taxon>Clostridia</taxon>
        <taxon>Peptostreptococcales</taxon>
        <taxon>Filifactoraceae</taxon>
        <taxon>Acetoanaerobium</taxon>
    </lineage>
</organism>
<dbReference type="SUPFAM" id="SSF51726">
    <property type="entry name" value="UROD/MetE-like"/>
    <property type="match status" value="1"/>
</dbReference>
<keyword evidence="3" id="KW-1185">Reference proteome</keyword>
<evidence type="ECO:0000313" key="3">
    <source>
        <dbReference type="Proteomes" id="UP000007041"/>
    </source>
</evidence>
<dbReference type="STRING" id="1511.CLOST_0092"/>
<reference evidence="3" key="1">
    <citation type="journal article" date="2010" name="BMC Genomics">
        <title>Clostridium sticklandii, a specialist in amino acid degradation:revisiting its metabolism through its genome sequence.</title>
        <authorList>
            <person name="Fonknechten N."/>
            <person name="Chaussonnerie S."/>
            <person name="Tricot S."/>
            <person name="Lajus A."/>
            <person name="Andreesen J.R."/>
            <person name="Perchat N."/>
            <person name="Pelletier E."/>
            <person name="Gouyvenoux M."/>
            <person name="Barbe V."/>
            <person name="Salanoubat M."/>
            <person name="Le Paslier D."/>
            <person name="Weissenbach J."/>
            <person name="Cohen G.N."/>
            <person name="Kreimeyer A."/>
        </authorList>
    </citation>
    <scope>NUCLEOTIDE SEQUENCE [LARGE SCALE GENOMIC DNA]</scope>
    <source>
        <strain evidence="3">ATCC 12662 / DSM 519 / JCM 1433 / CCUG 9281 / NCIMB 10654 / HF</strain>
    </source>
</reference>
<dbReference type="InterPro" id="IPR038071">
    <property type="entry name" value="UROD/MetE-like_sf"/>
</dbReference>
<dbReference type="GO" id="GO:0004853">
    <property type="term" value="F:uroporphyrinogen decarboxylase activity"/>
    <property type="evidence" value="ECO:0007669"/>
    <property type="project" value="InterPro"/>
</dbReference>
<dbReference type="KEGG" id="cst:CLOST_0092"/>
<dbReference type="BioCyc" id="CSTI499177:GJE9-96-MONOMER"/>